<dbReference type="InterPro" id="IPR000859">
    <property type="entry name" value="CUB_dom"/>
</dbReference>
<protein>
    <submittedName>
        <fullName evidence="6">T9SS type A sorting domain-containing protein</fullName>
    </submittedName>
</protein>
<dbReference type="Proteomes" id="UP000536509">
    <property type="component" value="Unassembled WGS sequence"/>
</dbReference>
<dbReference type="InterPro" id="IPR036116">
    <property type="entry name" value="FN3_sf"/>
</dbReference>
<accession>A0A7Y3VXK0</accession>
<dbReference type="SUPFAM" id="SSF49854">
    <property type="entry name" value="Spermadhesin, CUB domain"/>
    <property type="match status" value="3"/>
</dbReference>
<dbReference type="Gene3D" id="2.60.120.290">
    <property type="entry name" value="Spermadhesin, CUB domain"/>
    <property type="match status" value="3"/>
</dbReference>
<dbReference type="InterPro" id="IPR035914">
    <property type="entry name" value="Sperma_CUB_dom_sf"/>
</dbReference>
<keyword evidence="2" id="KW-1015">Disulfide bond</keyword>
<organism evidence="6 7">
    <name type="scientific">Flavobacterium rivulicola</name>
    <dbReference type="NCBI Taxonomy" id="2732161"/>
    <lineage>
        <taxon>Bacteria</taxon>
        <taxon>Pseudomonadati</taxon>
        <taxon>Bacteroidota</taxon>
        <taxon>Flavobacteriia</taxon>
        <taxon>Flavobacteriales</taxon>
        <taxon>Flavobacteriaceae</taxon>
        <taxon>Flavobacterium</taxon>
    </lineage>
</organism>
<dbReference type="PANTHER" id="PTHR39385">
    <property type="entry name" value="PROTEIN CBG20422"/>
    <property type="match status" value="1"/>
</dbReference>
<dbReference type="PROSITE" id="PS50853">
    <property type="entry name" value="FN3"/>
    <property type="match status" value="2"/>
</dbReference>
<sequence length="1050" mass="111907">MKTKLLFSLWTIFFTSILSSYAQNFPSCGGTFTDPAGPNANYASNTDSTVTICPDNTGDNVTVTFTAFDVEATWDALYVFNGDSTSATQIASTNGAANVPGGLAGGFWGTTLPGPFTSSNASGCLTFRFRSDNAVNRAGWVANVTCTSPPACPQPFSLALTNVTPSGTTLTWTEAGAATEWQVIALPCGSAPPTANTSGTNVTTNSYSFTSLSSSTCYNTYVRAMCNATEVSDWSGPLTFTTLMEPVVCGGLFVDNGGSNANYLNSSDVTTTICPNNPGDLVTVTFTAFNTEATWDALYVYNGNSIAASQITSTNPAGNVPGGLPGGFWGTAIPGPFTSSSQDGCLTFRFRSDNTVNRPGWIANVTCAPPPTCPRPTALTISGITNTSLTVGWNEIGSATNWDIIVLPTGSPAPNANSTGFIATTVNPFVITGLSPNTCYTIYARAVCSASDLSDWSVGVSACTQPLPPICGGQFVDNGGPNANYANSSDNTYTICPTIPGELVTVVFTSFDTEATWDALYVFDGNSINAPQIPSSNAAANVPGGLPGGYWGTTIPGPFTSSSPDGCLTFRFRSDNTVNRPGWIANVTCAPDADKIVLVAFVDDNNNGIRDTGETLFPNGSFIYQQNDSGTNISGYSPTGQYALYDTNPNNTYDFSYELLPEYTTYYATTGITYNDMSIAVGSGTQFLYFPVTLTQTYADLSISIAPLSPPRPALTYQNRIIYKNIGLAASDGTVTFVKPSQVTINTVSQAGVVNNANGFTYNFTNLQPNETRIITVTMTVPPSPTVNLNDLLTATATITAIASDINLVNNTNTNSQIVVNSWDPNDKMEAHGDKIRINEFTADDYLYYTIRFQNNGTASAIDVHIEDLLDSQLNEESVRMVSASHNYTMTRNGNHLEWEFKNIYLPSSLVNVNGSMGFVQFKIKANPGFQVGDIIPNNASIIFDSNPAIVTNTFNTKFLNALSNTTFADGNLVLYPNPATNNVQISLTNTTETIDTIVLYNLLGKTVKTVQAQSNELINLNVSDLSKGVYLVEINTENHLKTIKKLVIQ</sequence>
<dbReference type="NCBIfam" id="TIGR04183">
    <property type="entry name" value="Por_Secre_tail"/>
    <property type="match status" value="1"/>
</dbReference>
<comment type="caution">
    <text evidence="6">The sequence shown here is derived from an EMBL/GenBank/DDBJ whole genome shotgun (WGS) entry which is preliminary data.</text>
</comment>
<feature type="domain" description="Fibronectin type-III" evidence="5">
    <location>
        <begin position="152"/>
        <end position="245"/>
    </location>
</feature>
<feature type="signal peptide" evidence="3">
    <location>
        <begin position="1"/>
        <end position="22"/>
    </location>
</feature>
<evidence type="ECO:0000313" key="7">
    <source>
        <dbReference type="Proteomes" id="UP000536509"/>
    </source>
</evidence>
<proteinExistence type="predicted"/>
<dbReference type="Gene3D" id="2.60.40.10">
    <property type="entry name" value="Immunoglobulins"/>
    <property type="match status" value="2"/>
</dbReference>
<dbReference type="InterPro" id="IPR003961">
    <property type="entry name" value="FN3_dom"/>
</dbReference>
<evidence type="ECO:0000256" key="1">
    <source>
        <dbReference type="ARBA" id="ARBA00022729"/>
    </source>
</evidence>
<dbReference type="SMART" id="SM00060">
    <property type="entry name" value="FN3"/>
    <property type="match status" value="2"/>
</dbReference>
<feature type="domain" description="CUB" evidence="4">
    <location>
        <begin position="463"/>
        <end position="590"/>
    </location>
</feature>
<dbReference type="InterPro" id="IPR013783">
    <property type="entry name" value="Ig-like_fold"/>
</dbReference>
<dbReference type="Pfam" id="PF24595">
    <property type="entry name" value="DUF7619"/>
    <property type="match status" value="1"/>
</dbReference>
<gene>
    <name evidence="6" type="ORF">HKT18_00635</name>
</gene>
<feature type="chain" id="PRO_5030580455" evidence="3">
    <location>
        <begin position="23"/>
        <end position="1050"/>
    </location>
</feature>
<dbReference type="SUPFAM" id="SSF49265">
    <property type="entry name" value="Fibronectin type III"/>
    <property type="match status" value="2"/>
</dbReference>
<feature type="domain" description="Fibronectin type-III" evidence="5">
    <location>
        <begin position="375"/>
        <end position="467"/>
    </location>
</feature>
<dbReference type="Pfam" id="PF00041">
    <property type="entry name" value="fn3"/>
    <property type="match status" value="2"/>
</dbReference>
<evidence type="ECO:0000256" key="3">
    <source>
        <dbReference type="SAM" id="SignalP"/>
    </source>
</evidence>
<dbReference type="RefSeq" id="WP_171220927.1">
    <property type="nucleotide sequence ID" value="NZ_CP121446.1"/>
</dbReference>
<dbReference type="CDD" id="cd00041">
    <property type="entry name" value="CUB"/>
    <property type="match status" value="3"/>
</dbReference>
<dbReference type="CDD" id="cd00063">
    <property type="entry name" value="FN3"/>
    <property type="match status" value="1"/>
</dbReference>
<evidence type="ECO:0000259" key="4">
    <source>
        <dbReference type="PROSITE" id="PS01180"/>
    </source>
</evidence>
<dbReference type="SMART" id="SM00042">
    <property type="entry name" value="CUB"/>
    <property type="match status" value="3"/>
</dbReference>
<dbReference type="PANTHER" id="PTHR39385:SF4">
    <property type="entry name" value="CUB DOMAIN-CONTAINING PROTEIN"/>
    <property type="match status" value="1"/>
</dbReference>
<evidence type="ECO:0000256" key="2">
    <source>
        <dbReference type="ARBA" id="ARBA00023157"/>
    </source>
</evidence>
<keyword evidence="1 3" id="KW-0732">Signal</keyword>
<keyword evidence="7" id="KW-1185">Reference proteome</keyword>
<name>A0A7Y3VXK0_9FLAO</name>
<dbReference type="Pfam" id="PF18962">
    <property type="entry name" value="Por_Secre_tail"/>
    <property type="match status" value="1"/>
</dbReference>
<dbReference type="InterPro" id="IPR026444">
    <property type="entry name" value="Secre_tail"/>
</dbReference>
<evidence type="ECO:0000259" key="5">
    <source>
        <dbReference type="PROSITE" id="PS50853"/>
    </source>
</evidence>
<dbReference type="InterPro" id="IPR055353">
    <property type="entry name" value="DUF7619"/>
</dbReference>
<dbReference type="AlphaFoldDB" id="A0A7Y3VXK0"/>
<feature type="domain" description="CUB" evidence="4">
    <location>
        <begin position="21"/>
        <end position="147"/>
    </location>
</feature>
<dbReference type="Gene3D" id="2.60.40.740">
    <property type="match status" value="1"/>
</dbReference>
<reference evidence="6 7" key="1">
    <citation type="submission" date="2020-05" db="EMBL/GenBank/DDBJ databases">
        <title>Draft genome of Flavobacterium sp. IMCC34852.</title>
        <authorList>
            <person name="Song J."/>
            <person name="Cho J.-C."/>
        </authorList>
    </citation>
    <scope>NUCLEOTIDE SEQUENCE [LARGE SCALE GENOMIC DNA]</scope>
    <source>
        <strain evidence="6 7">IMCC34852</strain>
    </source>
</reference>
<dbReference type="PROSITE" id="PS01180">
    <property type="entry name" value="CUB"/>
    <property type="match status" value="2"/>
</dbReference>
<dbReference type="EMBL" id="JABEVX010000001">
    <property type="protein sequence ID" value="NNT70710.1"/>
    <property type="molecule type" value="Genomic_DNA"/>
</dbReference>
<evidence type="ECO:0000313" key="6">
    <source>
        <dbReference type="EMBL" id="NNT70710.1"/>
    </source>
</evidence>